<gene>
    <name evidence="13" type="ORF">BRENAR_LOCUS3942</name>
</gene>
<dbReference type="InterPro" id="IPR032880">
    <property type="entry name" value="CSC1/OSCA1-like_N"/>
</dbReference>
<feature type="transmembrane region" description="Helical" evidence="8">
    <location>
        <begin position="12"/>
        <end position="37"/>
    </location>
</feature>
<feature type="transmembrane region" description="Helical" evidence="8">
    <location>
        <begin position="632"/>
        <end position="652"/>
    </location>
</feature>
<evidence type="ECO:0000259" key="12">
    <source>
        <dbReference type="Pfam" id="PF14703"/>
    </source>
</evidence>
<dbReference type="Pfam" id="PF02714">
    <property type="entry name" value="RSN1_7TM"/>
    <property type="match status" value="1"/>
</dbReference>
<evidence type="ECO:0000256" key="8">
    <source>
        <dbReference type="SAM" id="Phobius"/>
    </source>
</evidence>
<name>A0A448YQN3_BRENA</name>
<feature type="compositionally biased region" description="Polar residues" evidence="7">
    <location>
        <begin position="741"/>
        <end position="753"/>
    </location>
</feature>
<evidence type="ECO:0000256" key="4">
    <source>
        <dbReference type="ARBA" id="ARBA00022692"/>
    </source>
</evidence>
<evidence type="ECO:0000313" key="14">
    <source>
        <dbReference type="Proteomes" id="UP000290900"/>
    </source>
</evidence>
<dbReference type="Pfam" id="PF13967">
    <property type="entry name" value="RSN1_TM"/>
    <property type="match status" value="1"/>
</dbReference>
<dbReference type="OrthoDB" id="1076608at2759"/>
<feature type="transmembrane region" description="Helical" evidence="8">
    <location>
        <begin position="509"/>
        <end position="527"/>
    </location>
</feature>
<feature type="transmembrane region" description="Helical" evidence="8">
    <location>
        <begin position="427"/>
        <end position="451"/>
    </location>
</feature>
<feature type="transmembrane region" description="Helical" evidence="8">
    <location>
        <begin position="578"/>
        <end position="611"/>
    </location>
</feature>
<evidence type="ECO:0000313" key="13">
    <source>
        <dbReference type="EMBL" id="VEU23211.1"/>
    </source>
</evidence>
<feature type="domain" description="CSC1/OSCA1-like N-terminal transmembrane" evidence="11">
    <location>
        <begin position="15"/>
        <end position="164"/>
    </location>
</feature>
<proteinExistence type="inferred from homology"/>
<sequence length="907" mass="100869">MASSSPQQTGSSVSAFVSSLIINLIVFAVFVLIFVFAKRKYSRVYEPRVTVDTVPESLRADEQPSGAFAWLPFVLKQPEPYTIEKVGVDGYFFLRYLKIFIIIGILSGLILWPVLFAVNATGGGTSNGFDVISYSHNTHKWRVFADVFCSWVFFGTVLYVIYRELVFYTSFRHALQTSPLYASLSYSRTLLLDNVPEKLLSTAQVKELFPAATKVFIPEETKELSKLVKKRTKLSGKIEGGLNGLLLKATKIKNKAVKKGTEVPTPADDINSYIKESKLPTYKDRPIIGKKKFLLTDGFTELGDYNKEISQLQSEYPGDIHEKQGSLFIQFANHLELQRAYQAVPYCKDLKLSRRYTGIAPEDVVWENVASSFAVRNAKKAGAVALLTATIIFWAIPVAVVGCISNINYLTSKVHFLRFINNCPKVILGLITGILPTVLLAVLMALLPPFIRKLGKISGALTVQQVERWTQQWYFAFQVVQVFLVTTLASAASSVVTKILDDPSSAMSMLAQYLPPAANFYICYMLLQGLSISSGALAQLVPLILSFILGPLLDKTPRKKWNRYNNLSAPDWGTSYAAYGLFTVILLVYGVIAPIIIVFTVIAYALIYVAYLYNLTYVSDHSYDARGRNYPLALFEVFVGLYLAEICLIGLFVMSKNWATVVLEAIFLAFTVAVHLYLRYTFEPILDTVPLGAIREADLGQEGAYPSKDQGRKEIKEEGKNFFNHSESAPGSDDSGKINDETSSYTFKNSPQIGNKKEGFGLDGADGNEIAEGSAAVEADFAEVPAADIEKGTASKPSKSSSIKQKISDFFHPKRSLSFEYARSILPARWYERAPEKLTENVDYSGPDLTAEEPKLWIPKDSLGISTHFVEKAEGKFFLTDENAIVNEKAKAEYTGLPPDYEEKFAY</sequence>
<evidence type="ECO:0000256" key="1">
    <source>
        <dbReference type="ARBA" id="ARBA00004141"/>
    </source>
</evidence>
<dbReference type="PANTHER" id="PTHR13018:SF139">
    <property type="entry name" value="PHOSPHATE METABOLISM PROTEIN 7"/>
    <property type="match status" value="1"/>
</dbReference>
<protein>
    <submittedName>
        <fullName evidence="13">DEKNAAC104328</fullName>
    </submittedName>
</protein>
<feature type="transmembrane region" description="Helical" evidence="8">
    <location>
        <begin position="534"/>
        <end position="553"/>
    </location>
</feature>
<dbReference type="EMBL" id="CAACVR010000036">
    <property type="protein sequence ID" value="VEU23211.1"/>
    <property type="molecule type" value="Genomic_DNA"/>
</dbReference>
<dbReference type="Proteomes" id="UP000290900">
    <property type="component" value="Unassembled WGS sequence"/>
</dbReference>
<evidence type="ECO:0000256" key="3">
    <source>
        <dbReference type="ARBA" id="ARBA00022448"/>
    </source>
</evidence>
<dbReference type="Pfam" id="PF14703">
    <property type="entry name" value="PHM7_cyt"/>
    <property type="match status" value="1"/>
</dbReference>
<evidence type="ECO:0000256" key="7">
    <source>
        <dbReference type="SAM" id="MobiDB-lite"/>
    </source>
</evidence>
<dbReference type="GO" id="GO:0005886">
    <property type="term" value="C:plasma membrane"/>
    <property type="evidence" value="ECO:0007669"/>
    <property type="project" value="TreeGrafter"/>
</dbReference>
<keyword evidence="6 8" id="KW-0472">Membrane</keyword>
<dbReference type="PANTHER" id="PTHR13018">
    <property type="entry name" value="PROBABLE MEMBRANE PROTEIN DUF221-RELATED"/>
    <property type="match status" value="1"/>
</dbReference>
<keyword evidence="14" id="KW-1185">Reference proteome</keyword>
<feature type="domain" description="CSC1/OSCA1-like 7TM region" evidence="9">
    <location>
        <begin position="380"/>
        <end position="652"/>
    </location>
</feature>
<evidence type="ECO:0000256" key="6">
    <source>
        <dbReference type="ARBA" id="ARBA00023136"/>
    </source>
</evidence>
<dbReference type="InParanoid" id="A0A448YQN3"/>
<evidence type="ECO:0000256" key="2">
    <source>
        <dbReference type="ARBA" id="ARBA00007779"/>
    </source>
</evidence>
<evidence type="ECO:0000256" key="5">
    <source>
        <dbReference type="ARBA" id="ARBA00022989"/>
    </source>
</evidence>
<dbReference type="AlphaFoldDB" id="A0A448YQN3"/>
<dbReference type="InterPro" id="IPR027815">
    <property type="entry name" value="CSC1/OSCA1-like_cyt"/>
</dbReference>
<comment type="subcellular location">
    <subcellularLocation>
        <location evidence="1">Membrane</location>
        <topology evidence="1">Multi-pass membrane protein</topology>
    </subcellularLocation>
</comment>
<dbReference type="InterPro" id="IPR045122">
    <property type="entry name" value="Csc1-like"/>
</dbReference>
<keyword evidence="4 8" id="KW-0812">Transmembrane</keyword>
<keyword evidence="3" id="KW-0813">Transport</keyword>
<feature type="region of interest" description="Disordered" evidence="7">
    <location>
        <begin position="722"/>
        <end position="767"/>
    </location>
</feature>
<feature type="domain" description="10TM putative phosphate transporter extracellular tail" evidence="10">
    <location>
        <begin position="810"/>
        <end position="900"/>
    </location>
</feature>
<feature type="transmembrane region" description="Helical" evidence="8">
    <location>
        <begin position="383"/>
        <end position="407"/>
    </location>
</feature>
<evidence type="ECO:0000259" key="11">
    <source>
        <dbReference type="Pfam" id="PF13967"/>
    </source>
</evidence>
<comment type="similarity">
    <text evidence="2">Belongs to the CSC1 (TC 1.A.17) family.</text>
</comment>
<feature type="transmembrane region" description="Helical" evidence="8">
    <location>
        <begin position="141"/>
        <end position="162"/>
    </location>
</feature>
<feature type="transmembrane region" description="Helical" evidence="8">
    <location>
        <begin position="472"/>
        <end position="497"/>
    </location>
</feature>
<dbReference type="InterPro" id="IPR022257">
    <property type="entry name" value="PHM7_ext"/>
</dbReference>
<feature type="transmembrane region" description="Helical" evidence="8">
    <location>
        <begin position="658"/>
        <end position="678"/>
    </location>
</feature>
<evidence type="ECO:0000259" key="9">
    <source>
        <dbReference type="Pfam" id="PF02714"/>
    </source>
</evidence>
<feature type="transmembrane region" description="Helical" evidence="8">
    <location>
        <begin position="99"/>
        <end position="121"/>
    </location>
</feature>
<accession>A0A448YQN3</accession>
<evidence type="ECO:0000259" key="10">
    <source>
        <dbReference type="Pfam" id="PF12621"/>
    </source>
</evidence>
<dbReference type="InterPro" id="IPR003864">
    <property type="entry name" value="CSC1/OSCA1-like_7TM"/>
</dbReference>
<reference evidence="13 14" key="1">
    <citation type="submission" date="2018-12" db="EMBL/GenBank/DDBJ databases">
        <authorList>
            <person name="Tiukova I."/>
            <person name="Dainat J."/>
        </authorList>
    </citation>
    <scope>NUCLEOTIDE SEQUENCE [LARGE SCALE GENOMIC DNA]</scope>
</reference>
<keyword evidence="5 8" id="KW-1133">Transmembrane helix</keyword>
<feature type="domain" description="CSC1/OSCA1-like cytosolic" evidence="12">
    <location>
        <begin position="187"/>
        <end position="368"/>
    </location>
</feature>
<dbReference type="Pfam" id="PF12621">
    <property type="entry name" value="PHM7_ext"/>
    <property type="match status" value="1"/>
</dbReference>
<organism evidence="13 14">
    <name type="scientific">Brettanomyces naardenensis</name>
    <name type="common">Yeast</name>
    <dbReference type="NCBI Taxonomy" id="13370"/>
    <lineage>
        <taxon>Eukaryota</taxon>
        <taxon>Fungi</taxon>
        <taxon>Dikarya</taxon>
        <taxon>Ascomycota</taxon>
        <taxon>Saccharomycotina</taxon>
        <taxon>Pichiomycetes</taxon>
        <taxon>Pichiales</taxon>
        <taxon>Pichiaceae</taxon>
        <taxon>Brettanomyces</taxon>
    </lineage>
</organism>
<dbReference type="GO" id="GO:0005227">
    <property type="term" value="F:calcium-activated cation channel activity"/>
    <property type="evidence" value="ECO:0007669"/>
    <property type="project" value="InterPro"/>
</dbReference>
<dbReference type="STRING" id="13370.A0A448YQN3"/>
<dbReference type="FunCoup" id="A0A448YQN3">
    <property type="interactions" value="128"/>
</dbReference>